<evidence type="ECO:0000256" key="1">
    <source>
        <dbReference type="ARBA" id="ARBA00022723"/>
    </source>
</evidence>
<organism evidence="4 5">
    <name type="scientific">Algoriphagus ornithinivorans</name>
    <dbReference type="NCBI Taxonomy" id="226506"/>
    <lineage>
        <taxon>Bacteria</taxon>
        <taxon>Pseudomonadati</taxon>
        <taxon>Bacteroidota</taxon>
        <taxon>Cytophagia</taxon>
        <taxon>Cytophagales</taxon>
        <taxon>Cyclobacteriaceae</taxon>
        <taxon>Algoriphagus</taxon>
    </lineage>
</organism>
<dbReference type="GO" id="GO:0046872">
    <property type="term" value="F:metal ion binding"/>
    <property type="evidence" value="ECO:0007669"/>
    <property type="project" value="UniProtKB-KW"/>
</dbReference>
<dbReference type="AlphaFoldDB" id="A0A1I5IY64"/>
<protein>
    <submittedName>
        <fullName evidence="4">4-hydroxythreonine-4-phosphate dehydrogenase</fullName>
    </submittedName>
</protein>
<reference evidence="5" key="1">
    <citation type="submission" date="2016-10" db="EMBL/GenBank/DDBJ databases">
        <authorList>
            <person name="Varghese N."/>
            <person name="Submissions S."/>
        </authorList>
    </citation>
    <scope>NUCLEOTIDE SEQUENCE [LARGE SCALE GENOMIC DNA]</scope>
    <source>
        <strain evidence="5">DSM 15282</strain>
    </source>
</reference>
<dbReference type="Proteomes" id="UP000199564">
    <property type="component" value="Unassembled WGS sequence"/>
</dbReference>
<evidence type="ECO:0000256" key="2">
    <source>
        <dbReference type="ARBA" id="ARBA00023002"/>
    </source>
</evidence>
<evidence type="ECO:0000313" key="5">
    <source>
        <dbReference type="Proteomes" id="UP000199564"/>
    </source>
</evidence>
<dbReference type="RefSeq" id="WP_091655239.1">
    <property type="nucleotide sequence ID" value="NZ_FOVW01000010.1"/>
</dbReference>
<keyword evidence="2" id="KW-0560">Oxidoreductase</keyword>
<dbReference type="STRING" id="226506.SAMN04488519_110125"/>
<dbReference type="EMBL" id="FOVW01000010">
    <property type="protein sequence ID" value="SFO65505.1"/>
    <property type="molecule type" value="Genomic_DNA"/>
</dbReference>
<dbReference type="NCBIfam" id="TIGR00557">
    <property type="entry name" value="pdxA"/>
    <property type="match status" value="1"/>
</dbReference>
<name>A0A1I5IY64_9BACT</name>
<proteinExistence type="predicted"/>
<accession>A0A1I5IY64</accession>
<dbReference type="Pfam" id="PF04166">
    <property type="entry name" value="PdxA"/>
    <property type="match status" value="1"/>
</dbReference>
<keyword evidence="3" id="KW-0520">NAD</keyword>
<evidence type="ECO:0000313" key="4">
    <source>
        <dbReference type="EMBL" id="SFO65505.1"/>
    </source>
</evidence>
<evidence type="ECO:0000256" key="3">
    <source>
        <dbReference type="ARBA" id="ARBA00023027"/>
    </source>
</evidence>
<gene>
    <name evidence="4" type="ORF">SAMN04488519_110125</name>
</gene>
<dbReference type="GO" id="GO:0051287">
    <property type="term" value="F:NAD binding"/>
    <property type="evidence" value="ECO:0007669"/>
    <property type="project" value="InterPro"/>
</dbReference>
<keyword evidence="1" id="KW-0479">Metal-binding</keyword>
<dbReference type="GO" id="GO:0016491">
    <property type="term" value="F:oxidoreductase activity"/>
    <property type="evidence" value="ECO:0007669"/>
    <property type="project" value="UniProtKB-KW"/>
</dbReference>
<dbReference type="PANTHER" id="PTHR30004">
    <property type="entry name" value="4-HYDROXYTHREONINE-4-PHOSPHATE DEHYDROGENASE"/>
    <property type="match status" value="1"/>
</dbReference>
<dbReference type="PANTHER" id="PTHR30004:SF6">
    <property type="entry name" value="D-THREONATE 4-PHOSPHATE DEHYDROGENASE"/>
    <property type="match status" value="1"/>
</dbReference>
<dbReference type="InterPro" id="IPR005255">
    <property type="entry name" value="PdxA_fam"/>
</dbReference>
<dbReference type="SUPFAM" id="SSF53659">
    <property type="entry name" value="Isocitrate/Isopropylmalate dehydrogenase-like"/>
    <property type="match status" value="1"/>
</dbReference>
<keyword evidence="5" id="KW-1185">Reference proteome</keyword>
<sequence>MSAKISKPIIGISIGDINGIGAEVTMKALQDNRTYKNFTPLIYGHGKALSYYRKLLSMEDFNFVQIRSLDEIQHKRVNVINAVEECPEIIPGVETQEAGKMALEALKMAVEDLKAGNIQALVTAPLNKNNINSEDLKFVGHTEFLTEAVGAKKSLMFMVAEQLRVGLVTGHIPLSKVAQAVTGEKIKEKANLMLQSLEKDFGIAKPKIAILGLNPHAGENGLLGEEEEKVIRPAINELKDQNKLVFGPYPSDGFFGMVHQSKFDGILAMYHDQGLIPFKSIAFSNGVNFTAGLPVIRTSPDHGTAYNIAGKNLADEGSMRAAIYLASDIIQYHESLVEEE</sequence>
<dbReference type="Gene3D" id="3.40.718.10">
    <property type="entry name" value="Isopropylmalate Dehydrogenase"/>
    <property type="match status" value="1"/>
</dbReference>